<proteinExistence type="inferred from homology"/>
<feature type="transmembrane region" description="Helical" evidence="8">
    <location>
        <begin position="203"/>
        <end position="224"/>
    </location>
</feature>
<evidence type="ECO:0000256" key="2">
    <source>
        <dbReference type="ARBA" id="ARBA00008335"/>
    </source>
</evidence>
<dbReference type="InterPro" id="IPR011701">
    <property type="entry name" value="MFS"/>
</dbReference>
<feature type="transmembrane region" description="Helical" evidence="8">
    <location>
        <begin position="172"/>
        <end position="191"/>
    </location>
</feature>
<keyword evidence="4 8" id="KW-0812">Transmembrane</keyword>
<feature type="transmembrane region" description="Helical" evidence="8">
    <location>
        <begin position="356"/>
        <end position="373"/>
    </location>
</feature>
<dbReference type="GO" id="GO:0012505">
    <property type="term" value="C:endomembrane system"/>
    <property type="evidence" value="ECO:0007669"/>
    <property type="project" value="UniProtKB-SubCell"/>
</dbReference>
<feature type="transmembrane region" description="Helical" evidence="8">
    <location>
        <begin position="380"/>
        <end position="399"/>
    </location>
</feature>
<reference evidence="10" key="1">
    <citation type="submission" date="2014-08" db="EMBL/GenBank/DDBJ databases">
        <authorList>
            <person name="Sharma Rahul"/>
            <person name="Thines Marco"/>
        </authorList>
    </citation>
    <scope>NUCLEOTIDE SEQUENCE</scope>
</reference>
<evidence type="ECO:0000256" key="5">
    <source>
        <dbReference type="ARBA" id="ARBA00022989"/>
    </source>
</evidence>
<dbReference type="SUPFAM" id="SSF103473">
    <property type="entry name" value="MFS general substrate transporter"/>
    <property type="match status" value="1"/>
</dbReference>
<evidence type="ECO:0000256" key="7">
    <source>
        <dbReference type="SAM" id="MobiDB-lite"/>
    </source>
</evidence>
<keyword evidence="6 8" id="KW-0472">Membrane</keyword>
<feature type="transmembrane region" description="Helical" evidence="8">
    <location>
        <begin position="316"/>
        <end position="336"/>
    </location>
</feature>
<dbReference type="Gene3D" id="1.20.1250.20">
    <property type="entry name" value="MFS general substrate transporter like domains"/>
    <property type="match status" value="1"/>
</dbReference>
<feature type="compositionally biased region" description="Polar residues" evidence="7">
    <location>
        <begin position="10"/>
        <end position="24"/>
    </location>
</feature>
<evidence type="ECO:0000256" key="6">
    <source>
        <dbReference type="ARBA" id="ARBA00023136"/>
    </source>
</evidence>
<feature type="transmembrane region" description="Helical" evidence="8">
    <location>
        <begin position="148"/>
        <end position="166"/>
    </location>
</feature>
<evidence type="ECO:0000256" key="3">
    <source>
        <dbReference type="ARBA" id="ARBA00022448"/>
    </source>
</evidence>
<dbReference type="InterPro" id="IPR051788">
    <property type="entry name" value="MFS_Transporter"/>
</dbReference>
<evidence type="ECO:0000259" key="9">
    <source>
        <dbReference type="PROSITE" id="PS50850"/>
    </source>
</evidence>
<evidence type="ECO:0000256" key="1">
    <source>
        <dbReference type="ARBA" id="ARBA00004127"/>
    </source>
</evidence>
<dbReference type="PROSITE" id="PS50850">
    <property type="entry name" value="MFS"/>
    <property type="match status" value="1"/>
</dbReference>
<keyword evidence="5 8" id="KW-1133">Transmembrane helix</keyword>
<accession>A0A0F7SJY9</accession>
<dbReference type="PANTHER" id="PTHR23514">
    <property type="entry name" value="BYPASS OF STOP CODON PROTEIN 6"/>
    <property type="match status" value="1"/>
</dbReference>
<evidence type="ECO:0000256" key="8">
    <source>
        <dbReference type="SAM" id="Phobius"/>
    </source>
</evidence>
<dbReference type="InterPro" id="IPR036259">
    <property type="entry name" value="MFS_trans_sf"/>
</dbReference>
<dbReference type="AlphaFoldDB" id="A0A0F7SJY9"/>
<organism evidence="10">
    <name type="scientific">Phaffia rhodozyma</name>
    <name type="common">Yeast</name>
    <name type="synonym">Xanthophyllomyces dendrorhous</name>
    <dbReference type="NCBI Taxonomy" id="264483"/>
    <lineage>
        <taxon>Eukaryota</taxon>
        <taxon>Fungi</taxon>
        <taxon>Dikarya</taxon>
        <taxon>Basidiomycota</taxon>
        <taxon>Agaricomycotina</taxon>
        <taxon>Tremellomycetes</taxon>
        <taxon>Cystofilobasidiales</taxon>
        <taxon>Mrakiaceae</taxon>
        <taxon>Phaffia</taxon>
    </lineage>
</organism>
<dbReference type="InterPro" id="IPR020846">
    <property type="entry name" value="MFS_dom"/>
</dbReference>
<dbReference type="GO" id="GO:0022857">
    <property type="term" value="F:transmembrane transporter activity"/>
    <property type="evidence" value="ECO:0007669"/>
    <property type="project" value="InterPro"/>
</dbReference>
<dbReference type="EMBL" id="LN483124">
    <property type="protein sequence ID" value="CED82407.1"/>
    <property type="molecule type" value="Genomic_DNA"/>
</dbReference>
<evidence type="ECO:0000313" key="10">
    <source>
        <dbReference type="EMBL" id="CED82407.1"/>
    </source>
</evidence>
<comment type="similarity">
    <text evidence="2">Belongs to the major facilitator superfamily.</text>
</comment>
<dbReference type="GO" id="GO:0016020">
    <property type="term" value="C:membrane"/>
    <property type="evidence" value="ECO:0007669"/>
    <property type="project" value="TreeGrafter"/>
</dbReference>
<dbReference type="Pfam" id="PF07690">
    <property type="entry name" value="MFS_1"/>
    <property type="match status" value="1"/>
</dbReference>
<feature type="transmembrane region" description="Helical" evidence="8">
    <location>
        <begin position="236"/>
        <end position="256"/>
    </location>
</feature>
<feature type="transmembrane region" description="Helical" evidence="8">
    <location>
        <begin position="118"/>
        <end position="141"/>
    </location>
</feature>
<comment type="subcellular location">
    <subcellularLocation>
        <location evidence="1">Endomembrane system</location>
        <topology evidence="1">Multi-pass membrane protein</topology>
    </subcellularLocation>
</comment>
<feature type="transmembrane region" description="Helical" evidence="8">
    <location>
        <begin position="82"/>
        <end position="98"/>
    </location>
</feature>
<sequence>MAPSDEIQMNVLSSNNGNVEQFVSQGDGGDKDQDKRSREVGLFEVLDSGPDGSRMEEFEQVEEDIQLDEKGRRPLKMGEREEHSALASLFFVLFVAGWNDATMGPLLLRVQEQYNITYTILSLTFVFNFLGFLSAALVNVYLTNKLGFGWVITIGAALPCVAYAIQAIAPPFPVYCITFYITGVGIGFQDAQCNNFIAQLPNMMWKMSVLHALYGIGALVSPLVSTQFSQIPKWHYFYLCSVAVAVINLAGLLYVFRLRTEKSLLGKLNEGGKVEKDDTVAFPSTTGAQEVGEPARSSGGRKKEITLMDVLRLRNVHILAIFTLIYVGIEITIGGWTTTYLIKVRHGGPNSGYISTGYYAGLTVGRVAFMSITDRIGEQAAIYLYTSIILGLEFAVWFGPSLIGGAIAVCLEGLFIGPHYVIIMSACTKLIPRTRQGGAIGWIAR</sequence>
<feature type="region of interest" description="Disordered" evidence="7">
    <location>
        <begin position="1"/>
        <end position="35"/>
    </location>
</feature>
<name>A0A0F7SJY9_PHARH</name>
<protein>
    <submittedName>
        <fullName evidence="10">Major facilitator superfamily domain, general substrate transporter</fullName>
    </submittedName>
</protein>
<feature type="domain" description="Major facilitator superfamily (MFS) profile" evidence="9">
    <location>
        <begin position="85"/>
        <end position="445"/>
    </location>
</feature>
<evidence type="ECO:0000256" key="4">
    <source>
        <dbReference type="ARBA" id="ARBA00022692"/>
    </source>
</evidence>
<keyword evidence="3" id="KW-0813">Transport</keyword>
<dbReference type="PANTHER" id="PTHR23514:SF3">
    <property type="entry name" value="BYPASS OF STOP CODON PROTEIN 6"/>
    <property type="match status" value="1"/>
</dbReference>
<feature type="transmembrane region" description="Helical" evidence="8">
    <location>
        <begin position="405"/>
        <end position="427"/>
    </location>
</feature>